<evidence type="ECO:0000313" key="2">
    <source>
        <dbReference type="Proteomes" id="UP000002534"/>
    </source>
</evidence>
<dbReference type="EMBL" id="CP000142">
    <property type="protein sequence ID" value="ABI81879.1"/>
    <property type="molecule type" value="Genomic_DNA"/>
</dbReference>
<gene>
    <name evidence="1" type="ordered locus">Pcar_3259</name>
</gene>
<dbReference type="AlphaFoldDB" id="Q0C6Q8"/>
<proteinExistence type="predicted"/>
<dbReference type="STRING" id="338963.Pcar_3259"/>
<name>Q0C6Q8_SYNC1</name>
<evidence type="ECO:0000313" key="1">
    <source>
        <dbReference type="EMBL" id="ABI81879.1"/>
    </source>
</evidence>
<protein>
    <submittedName>
        <fullName evidence="1">Uncharacterized protein</fullName>
    </submittedName>
</protein>
<dbReference type="HOGENOM" id="CLU_2772231_0_0_7"/>
<reference evidence="1 2" key="2">
    <citation type="journal article" date="2012" name="BMC Genomics">
        <title>The genome of Pelobacter carbinolicus reveals surprising metabolic capabilities and physiological features.</title>
        <authorList>
            <person name="Aklujkar M."/>
            <person name="Haveman S.A."/>
            <person name="Didonato R.Jr."/>
            <person name="Chertkov O."/>
            <person name="Han C.S."/>
            <person name="Land M.L."/>
            <person name="Brown P."/>
            <person name="Lovley D.R."/>
        </authorList>
    </citation>
    <scope>NUCLEOTIDE SEQUENCE [LARGE SCALE GENOMIC DNA]</scope>
    <source>
        <strain evidence="2">DSM 2380 / NBRC 103641 / GraBd1</strain>
    </source>
</reference>
<dbReference type="KEGG" id="pca:Pcar_3259"/>
<sequence length="69" mass="8540">MRPERTYLKRPFLNNFKFLKFYFQTSVYAIFLIEMTCVEKNFYQSAHRLLMSMTEINRTLFKDFPQVKK</sequence>
<organism evidence="1 2">
    <name type="scientific">Syntrophotalea carbinolica (strain DSM 2380 / NBRC 103641 / GraBd1)</name>
    <name type="common">Pelobacter carbinolicus</name>
    <dbReference type="NCBI Taxonomy" id="338963"/>
    <lineage>
        <taxon>Bacteria</taxon>
        <taxon>Pseudomonadati</taxon>
        <taxon>Thermodesulfobacteriota</taxon>
        <taxon>Desulfuromonadia</taxon>
        <taxon>Desulfuromonadales</taxon>
        <taxon>Syntrophotaleaceae</taxon>
        <taxon>Syntrophotalea</taxon>
    </lineage>
</organism>
<accession>Q0C6Q8</accession>
<reference evidence="2" key="1">
    <citation type="submission" date="2005-10" db="EMBL/GenBank/DDBJ databases">
        <title>Complete sequence of Pelobacter carbinolicus DSM 2380.</title>
        <authorList>
            <person name="Copeland A."/>
            <person name="Lucas S."/>
            <person name="Lapidus A."/>
            <person name="Barry K."/>
            <person name="Detter J.C."/>
            <person name="Glavina T."/>
            <person name="Hammon N."/>
            <person name="Israni S."/>
            <person name="Pitluck S."/>
            <person name="Chertkov O."/>
            <person name="Schmutz J."/>
            <person name="Larimer F."/>
            <person name="Land M."/>
            <person name="Kyrpides N."/>
            <person name="Ivanova N."/>
            <person name="Richardson P."/>
        </authorList>
    </citation>
    <scope>NUCLEOTIDE SEQUENCE [LARGE SCALE GENOMIC DNA]</scope>
    <source>
        <strain evidence="2">DSM 2380 / NBRC 103641 / GraBd1</strain>
    </source>
</reference>
<keyword evidence="2" id="KW-1185">Reference proteome</keyword>
<dbReference type="Proteomes" id="UP000002534">
    <property type="component" value="Chromosome"/>
</dbReference>